<feature type="transmembrane region" description="Helical" evidence="1">
    <location>
        <begin position="123"/>
        <end position="146"/>
    </location>
</feature>
<comment type="caution">
    <text evidence="3">The sequence shown here is derived from an EMBL/GenBank/DDBJ whole genome shotgun (WGS) entry which is preliminary data.</text>
</comment>
<sequence>MQNKKLIVPGGFIVSSIIFLVATLNLPKAKLGDPNGPLYFPGMIGLLLLFFSIIYLVSEVRNQGEKIEIKTLFTKKVIMMIVWTTVFSLIYTFIFEVAGFLISTTLFLYALLHLINGKKKWKINVIVAVVFTVVVWFGFESMGIILP</sequence>
<evidence type="ECO:0000313" key="3">
    <source>
        <dbReference type="EMBL" id="KAB2335777.1"/>
    </source>
</evidence>
<evidence type="ECO:0000259" key="2">
    <source>
        <dbReference type="Pfam" id="PF07331"/>
    </source>
</evidence>
<evidence type="ECO:0000256" key="1">
    <source>
        <dbReference type="SAM" id="Phobius"/>
    </source>
</evidence>
<dbReference type="EMBL" id="WBOT01000001">
    <property type="protein sequence ID" value="KAB2335777.1"/>
    <property type="molecule type" value="Genomic_DNA"/>
</dbReference>
<protein>
    <submittedName>
        <fullName evidence="3">Tripartite tricarboxylate transporter TctB family protein</fullName>
    </submittedName>
</protein>
<evidence type="ECO:0000313" key="4">
    <source>
        <dbReference type="Proteomes" id="UP000441354"/>
    </source>
</evidence>
<dbReference type="Proteomes" id="UP000441354">
    <property type="component" value="Unassembled WGS sequence"/>
</dbReference>
<proteinExistence type="predicted"/>
<keyword evidence="1" id="KW-0472">Membrane</keyword>
<dbReference type="AlphaFoldDB" id="A0A7V7V1P0"/>
<keyword evidence="1" id="KW-0812">Transmembrane</keyword>
<keyword evidence="4" id="KW-1185">Reference proteome</keyword>
<organism evidence="3 4">
    <name type="scientific">Bacillus mesophilum</name>
    <dbReference type="NCBI Taxonomy" id="1071718"/>
    <lineage>
        <taxon>Bacteria</taxon>
        <taxon>Bacillati</taxon>
        <taxon>Bacillota</taxon>
        <taxon>Bacilli</taxon>
        <taxon>Bacillales</taxon>
        <taxon>Bacillaceae</taxon>
        <taxon>Bacillus</taxon>
    </lineage>
</organism>
<name>A0A7V7V1P0_9BACI</name>
<feature type="transmembrane region" description="Helical" evidence="1">
    <location>
        <begin position="38"/>
        <end position="57"/>
    </location>
</feature>
<keyword evidence="1" id="KW-1133">Transmembrane helix</keyword>
<reference evidence="3 4" key="1">
    <citation type="journal article" date="2014" name="Arch. Microbiol.">
        <title>Bacillus mesophilum sp. nov., strain IITR-54T, a novel 4-chlorobiphenyl dechlorinating bacterium.</title>
        <authorList>
            <person name="Manickam N."/>
            <person name="Singh N.K."/>
            <person name="Bajaj A."/>
            <person name="Kumar R.M."/>
            <person name="Kaur G."/>
            <person name="Kaur N."/>
            <person name="Bala M."/>
            <person name="Kumar A."/>
            <person name="Mayilraj S."/>
        </authorList>
    </citation>
    <scope>NUCLEOTIDE SEQUENCE [LARGE SCALE GENOMIC DNA]</scope>
    <source>
        <strain evidence="3 4">IITR-54</strain>
    </source>
</reference>
<feature type="transmembrane region" description="Helical" evidence="1">
    <location>
        <begin position="77"/>
        <end position="94"/>
    </location>
</feature>
<accession>A0A7V7V1P0</accession>
<feature type="transmembrane region" description="Helical" evidence="1">
    <location>
        <begin position="100"/>
        <end position="116"/>
    </location>
</feature>
<dbReference type="OrthoDB" id="5870591at2"/>
<dbReference type="RefSeq" id="WP_151572382.1">
    <property type="nucleotide sequence ID" value="NZ_WBOT01000001.1"/>
</dbReference>
<dbReference type="Pfam" id="PF07331">
    <property type="entry name" value="TctB"/>
    <property type="match status" value="1"/>
</dbReference>
<feature type="domain" description="DUF1468" evidence="2">
    <location>
        <begin position="12"/>
        <end position="141"/>
    </location>
</feature>
<gene>
    <name evidence="3" type="ORF">F7732_04210</name>
</gene>
<feature type="transmembrane region" description="Helical" evidence="1">
    <location>
        <begin position="7"/>
        <end position="26"/>
    </location>
</feature>
<dbReference type="InterPro" id="IPR009936">
    <property type="entry name" value="DUF1468"/>
</dbReference>